<name>A0ABD0Q8T0_CIRMR</name>
<accession>A0ABD0Q8T0</accession>
<evidence type="ECO:0000313" key="2">
    <source>
        <dbReference type="Proteomes" id="UP001529510"/>
    </source>
</evidence>
<dbReference type="AlphaFoldDB" id="A0ABD0Q8T0"/>
<gene>
    <name evidence="1" type="ORF">M9458_022038</name>
</gene>
<comment type="caution">
    <text evidence="1">The sequence shown here is derived from an EMBL/GenBank/DDBJ whole genome shotgun (WGS) entry which is preliminary data.</text>
</comment>
<feature type="non-terminal residue" evidence="1">
    <location>
        <position position="1"/>
    </location>
</feature>
<feature type="non-terminal residue" evidence="1">
    <location>
        <position position="72"/>
    </location>
</feature>
<proteinExistence type="predicted"/>
<organism evidence="1 2">
    <name type="scientific">Cirrhinus mrigala</name>
    <name type="common">Mrigala</name>
    <dbReference type="NCBI Taxonomy" id="683832"/>
    <lineage>
        <taxon>Eukaryota</taxon>
        <taxon>Metazoa</taxon>
        <taxon>Chordata</taxon>
        <taxon>Craniata</taxon>
        <taxon>Vertebrata</taxon>
        <taxon>Euteleostomi</taxon>
        <taxon>Actinopterygii</taxon>
        <taxon>Neopterygii</taxon>
        <taxon>Teleostei</taxon>
        <taxon>Ostariophysi</taxon>
        <taxon>Cypriniformes</taxon>
        <taxon>Cyprinidae</taxon>
        <taxon>Labeoninae</taxon>
        <taxon>Labeonini</taxon>
        <taxon>Cirrhinus</taxon>
    </lineage>
</organism>
<dbReference type="EMBL" id="JAMKFB020000010">
    <property type="protein sequence ID" value="KAL0182663.1"/>
    <property type="molecule type" value="Genomic_DNA"/>
</dbReference>
<protein>
    <submittedName>
        <fullName evidence="1">Uncharacterized protein</fullName>
    </submittedName>
</protein>
<reference evidence="1 2" key="1">
    <citation type="submission" date="2024-05" db="EMBL/GenBank/DDBJ databases">
        <title>Genome sequencing and assembly of Indian major carp, Cirrhinus mrigala (Hamilton, 1822).</title>
        <authorList>
            <person name="Mohindra V."/>
            <person name="Chowdhury L.M."/>
            <person name="Lal K."/>
            <person name="Jena J.K."/>
        </authorList>
    </citation>
    <scope>NUCLEOTIDE SEQUENCE [LARGE SCALE GENOMIC DNA]</scope>
    <source>
        <strain evidence="1">CM1030</strain>
        <tissue evidence="1">Blood</tissue>
    </source>
</reference>
<sequence>LMVASKRPLKVSDERIQTYLQRQNQHLAAAITDGDHEPEVDPYAFVDGDVKFTFSDKKDKAGGDREPGKKHK</sequence>
<dbReference type="Proteomes" id="UP001529510">
    <property type="component" value="Unassembled WGS sequence"/>
</dbReference>
<evidence type="ECO:0000313" key="1">
    <source>
        <dbReference type="EMBL" id="KAL0182663.1"/>
    </source>
</evidence>
<keyword evidence="2" id="KW-1185">Reference proteome</keyword>